<reference evidence="16 17" key="1">
    <citation type="submission" date="2024-01" db="EMBL/GenBank/DDBJ databases">
        <title>The complete chloroplast genome sequence of Lithospermum erythrorhizon: insights into the phylogenetic relationship among Boraginaceae species and the maternal lineages of purple gromwells.</title>
        <authorList>
            <person name="Okada T."/>
            <person name="Watanabe K."/>
        </authorList>
    </citation>
    <scope>NUCLEOTIDE SEQUENCE [LARGE SCALE GENOMIC DNA]</scope>
</reference>
<feature type="region of interest" description="Disordered" evidence="13">
    <location>
        <begin position="1"/>
        <end position="39"/>
    </location>
</feature>
<dbReference type="Gene3D" id="3.30.40.10">
    <property type="entry name" value="Zinc/RING finger domain, C3HC4 (zinc finger)"/>
    <property type="match status" value="1"/>
</dbReference>
<evidence type="ECO:0000256" key="5">
    <source>
        <dbReference type="ARBA" id="ARBA00022723"/>
    </source>
</evidence>
<evidence type="ECO:0000256" key="3">
    <source>
        <dbReference type="ARBA" id="ARBA00022679"/>
    </source>
</evidence>
<protein>
    <submittedName>
        <fullName evidence="16">Ubiquitin-protein ligase</fullName>
    </submittedName>
</protein>
<dbReference type="CDD" id="cd16461">
    <property type="entry name" value="RING-H2_EL5-like"/>
    <property type="match status" value="1"/>
</dbReference>
<keyword evidence="17" id="KW-1185">Reference proteome</keyword>
<evidence type="ECO:0000313" key="17">
    <source>
        <dbReference type="Proteomes" id="UP001454036"/>
    </source>
</evidence>
<evidence type="ECO:0000256" key="11">
    <source>
        <dbReference type="ARBA" id="ARBA00024209"/>
    </source>
</evidence>
<dbReference type="AlphaFoldDB" id="A0AAV3NYR2"/>
<evidence type="ECO:0000256" key="6">
    <source>
        <dbReference type="ARBA" id="ARBA00022771"/>
    </source>
</evidence>
<evidence type="ECO:0000256" key="2">
    <source>
        <dbReference type="ARBA" id="ARBA00004906"/>
    </source>
</evidence>
<keyword evidence="7" id="KW-0833">Ubl conjugation pathway</keyword>
<dbReference type="GO" id="GO:0016874">
    <property type="term" value="F:ligase activity"/>
    <property type="evidence" value="ECO:0007669"/>
    <property type="project" value="UniProtKB-KW"/>
</dbReference>
<sequence length="372" mass="40455">MSFFPSLTSPPPPPPPPPPSFFTTENGGTSATNQPQPYNYNTINNAGLITSTSSSSSSSPSFTSSIVITSIVISSAIIISASIYILLRFLSRRSPFTSADDVVSPPSSNHHHNNNNNYYHTVQNSLPVFTFGSLNGNLTGRDCAVCLSKFKRKETLRLLPLCCHAFHTQCIDAWLLSNQTCPLCRSTVYPTDTDLLNKILSVNENTNENSFIGVNSSSNGSSFRVEIGSISSCRRGPLHEGIEGEGTRSYSLGSFEYIVDEGYEIPMDSIYMRGALDVGLIDNKEVGSSGVSMEAPRPDILDGEVGGSGRNWLREYVDRLSSRAVSFRSSGRFFSGSSRRNDVVVPMDVDLEAINSHGGEDTSELFRWISGV</sequence>
<dbReference type="PANTHER" id="PTHR45768">
    <property type="entry name" value="E3 UBIQUITIN-PROTEIN LIGASE RNF13-LIKE"/>
    <property type="match status" value="1"/>
</dbReference>
<keyword evidence="16" id="KW-0436">Ligase</keyword>
<organism evidence="16 17">
    <name type="scientific">Lithospermum erythrorhizon</name>
    <name type="common">Purple gromwell</name>
    <name type="synonym">Lithospermum officinale var. erythrorhizon</name>
    <dbReference type="NCBI Taxonomy" id="34254"/>
    <lineage>
        <taxon>Eukaryota</taxon>
        <taxon>Viridiplantae</taxon>
        <taxon>Streptophyta</taxon>
        <taxon>Embryophyta</taxon>
        <taxon>Tracheophyta</taxon>
        <taxon>Spermatophyta</taxon>
        <taxon>Magnoliopsida</taxon>
        <taxon>eudicotyledons</taxon>
        <taxon>Gunneridae</taxon>
        <taxon>Pentapetalae</taxon>
        <taxon>asterids</taxon>
        <taxon>lamiids</taxon>
        <taxon>Boraginales</taxon>
        <taxon>Boraginaceae</taxon>
        <taxon>Boraginoideae</taxon>
        <taxon>Lithospermeae</taxon>
        <taxon>Lithospermum</taxon>
    </lineage>
</organism>
<gene>
    <name evidence="16" type="ORF">LIER_04909</name>
</gene>
<dbReference type="SUPFAM" id="SSF101447">
    <property type="entry name" value="Formin homology 2 domain (FH2 domain)"/>
    <property type="match status" value="1"/>
</dbReference>
<name>A0AAV3NYR2_LITER</name>
<evidence type="ECO:0000256" key="10">
    <source>
        <dbReference type="ARBA" id="ARBA00023136"/>
    </source>
</evidence>
<keyword evidence="5" id="KW-0479">Metal-binding</keyword>
<evidence type="ECO:0000256" key="7">
    <source>
        <dbReference type="ARBA" id="ARBA00022786"/>
    </source>
</evidence>
<feature type="compositionally biased region" description="Pro residues" evidence="13">
    <location>
        <begin position="8"/>
        <end position="20"/>
    </location>
</feature>
<comment type="caution">
    <text evidence="16">The sequence shown here is derived from an EMBL/GenBank/DDBJ whole genome shotgun (WGS) entry which is preliminary data.</text>
</comment>
<comment type="pathway">
    <text evidence="2">Protein modification; protein ubiquitination.</text>
</comment>
<comment type="subcellular location">
    <subcellularLocation>
        <location evidence="1">Membrane</location>
        <topology evidence="1">Single-pass membrane protein</topology>
    </subcellularLocation>
</comment>
<dbReference type="EMBL" id="BAABME010000651">
    <property type="protein sequence ID" value="GAA0144474.1"/>
    <property type="molecule type" value="Genomic_DNA"/>
</dbReference>
<dbReference type="SUPFAM" id="SSF57850">
    <property type="entry name" value="RING/U-box"/>
    <property type="match status" value="1"/>
</dbReference>
<keyword evidence="6 12" id="KW-0863">Zinc-finger</keyword>
<evidence type="ECO:0000256" key="12">
    <source>
        <dbReference type="PROSITE-ProRule" id="PRU00175"/>
    </source>
</evidence>
<evidence type="ECO:0000256" key="1">
    <source>
        <dbReference type="ARBA" id="ARBA00004167"/>
    </source>
</evidence>
<evidence type="ECO:0000256" key="8">
    <source>
        <dbReference type="ARBA" id="ARBA00022833"/>
    </source>
</evidence>
<proteinExistence type="inferred from homology"/>
<dbReference type="GO" id="GO:0016020">
    <property type="term" value="C:membrane"/>
    <property type="evidence" value="ECO:0007669"/>
    <property type="project" value="UniProtKB-SubCell"/>
</dbReference>
<evidence type="ECO:0000256" key="9">
    <source>
        <dbReference type="ARBA" id="ARBA00022989"/>
    </source>
</evidence>
<evidence type="ECO:0000256" key="14">
    <source>
        <dbReference type="SAM" id="Phobius"/>
    </source>
</evidence>
<keyword evidence="3" id="KW-0808">Transferase</keyword>
<dbReference type="PROSITE" id="PS50089">
    <property type="entry name" value="ZF_RING_2"/>
    <property type="match status" value="1"/>
</dbReference>
<dbReference type="GO" id="GO:0008270">
    <property type="term" value="F:zinc ion binding"/>
    <property type="evidence" value="ECO:0007669"/>
    <property type="project" value="UniProtKB-KW"/>
</dbReference>
<dbReference type="GO" id="GO:0016567">
    <property type="term" value="P:protein ubiquitination"/>
    <property type="evidence" value="ECO:0007669"/>
    <property type="project" value="TreeGrafter"/>
</dbReference>
<comment type="similarity">
    <text evidence="11">Belongs to the RING-type zinc finger family. ATL subfamily.</text>
</comment>
<dbReference type="Proteomes" id="UP001454036">
    <property type="component" value="Unassembled WGS sequence"/>
</dbReference>
<evidence type="ECO:0000256" key="13">
    <source>
        <dbReference type="SAM" id="MobiDB-lite"/>
    </source>
</evidence>
<evidence type="ECO:0000259" key="15">
    <source>
        <dbReference type="PROSITE" id="PS50089"/>
    </source>
</evidence>
<keyword evidence="9 14" id="KW-1133">Transmembrane helix</keyword>
<dbReference type="InterPro" id="IPR013083">
    <property type="entry name" value="Znf_RING/FYVE/PHD"/>
</dbReference>
<dbReference type="GO" id="GO:0016740">
    <property type="term" value="F:transferase activity"/>
    <property type="evidence" value="ECO:0007669"/>
    <property type="project" value="UniProtKB-KW"/>
</dbReference>
<feature type="domain" description="RING-type" evidence="15">
    <location>
        <begin position="143"/>
        <end position="185"/>
    </location>
</feature>
<dbReference type="Pfam" id="PF13639">
    <property type="entry name" value="zf-RING_2"/>
    <property type="match status" value="1"/>
</dbReference>
<keyword evidence="10 14" id="KW-0472">Membrane</keyword>
<evidence type="ECO:0000313" key="16">
    <source>
        <dbReference type="EMBL" id="GAA0144474.1"/>
    </source>
</evidence>
<feature type="compositionally biased region" description="Polar residues" evidence="13">
    <location>
        <begin position="25"/>
        <end position="39"/>
    </location>
</feature>
<dbReference type="InterPro" id="IPR001841">
    <property type="entry name" value="Znf_RING"/>
</dbReference>
<feature type="transmembrane region" description="Helical" evidence="14">
    <location>
        <begin position="66"/>
        <end position="87"/>
    </location>
</feature>
<keyword evidence="8" id="KW-0862">Zinc</keyword>
<evidence type="ECO:0000256" key="4">
    <source>
        <dbReference type="ARBA" id="ARBA00022692"/>
    </source>
</evidence>
<dbReference type="PANTHER" id="PTHR45768:SF16">
    <property type="entry name" value="E3 UBIQUITIN-PROTEIN LIGASE ATL4"/>
    <property type="match status" value="1"/>
</dbReference>
<accession>A0AAV3NYR2</accession>
<dbReference type="SMART" id="SM00184">
    <property type="entry name" value="RING"/>
    <property type="match status" value="1"/>
</dbReference>
<keyword evidence="4 14" id="KW-0812">Transmembrane</keyword>